<dbReference type="eggNOG" id="KOG1117">
    <property type="taxonomic scope" value="Eukaryota"/>
</dbReference>
<dbReference type="InterPro" id="IPR052227">
    <property type="entry name" value="Arf-Rho-GAP_ANK-PH_domain"/>
</dbReference>
<evidence type="ECO:0000256" key="3">
    <source>
        <dbReference type="ARBA" id="ARBA00022771"/>
    </source>
</evidence>
<dbReference type="Proteomes" id="UP000007879">
    <property type="component" value="Unassembled WGS sequence"/>
</dbReference>
<feature type="compositionally biased region" description="Polar residues" evidence="6">
    <location>
        <begin position="140"/>
        <end position="164"/>
    </location>
</feature>
<dbReference type="FunFam" id="1.10.220.150:FF:000009">
    <property type="entry name" value="stromal membrane-associated protein 1 isoform X1"/>
    <property type="match status" value="1"/>
</dbReference>
<dbReference type="SMART" id="SM00324">
    <property type="entry name" value="RhoGAP"/>
    <property type="match status" value="1"/>
</dbReference>
<dbReference type="PROSITE" id="PS50115">
    <property type="entry name" value="ARFGAP"/>
    <property type="match status" value="1"/>
</dbReference>
<name>A0A1X7U8A2_AMPQE</name>
<feature type="compositionally biased region" description="Polar residues" evidence="6">
    <location>
        <begin position="261"/>
        <end position="275"/>
    </location>
</feature>
<dbReference type="GO" id="GO:0007165">
    <property type="term" value="P:signal transduction"/>
    <property type="evidence" value="ECO:0007669"/>
    <property type="project" value="InterPro"/>
</dbReference>
<evidence type="ECO:0000259" key="7">
    <source>
        <dbReference type="PROSITE" id="PS50003"/>
    </source>
</evidence>
<dbReference type="PROSITE" id="PS50200">
    <property type="entry name" value="RA"/>
    <property type="match status" value="1"/>
</dbReference>
<evidence type="ECO:0000259" key="9">
    <source>
        <dbReference type="PROSITE" id="PS50115"/>
    </source>
</evidence>
<dbReference type="PANTHER" id="PTHR45899:SF2">
    <property type="entry name" value="RHO GTPASE ACTIVATING PROTEIN AT 15B, ISOFORM C"/>
    <property type="match status" value="1"/>
</dbReference>
<reference evidence="13" key="1">
    <citation type="journal article" date="2010" name="Nature">
        <title>The Amphimedon queenslandica genome and the evolution of animal complexity.</title>
        <authorList>
            <person name="Srivastava M."/>
            <person name="Simakov O."/>
            <person name="Chapman J."/>
            <person name="Fahey B."/>
            <person name="Gauthier M.E."/>
            <person name="Mitros T."/>
            <person name="Richards G.S."/>
            <person name="Conaco C."/>
            <person name="Dacre M."/>
            <person name="Hellsten U."/>
            <person name="Larroux C."/>
            <person name="Putnam N.H."/>
            <person name="Stanke M."/>
            <person name="Adamska M."/>
            <person name="Darling A."/>
            <person name="Degnan S.M."/>
            <person name="Oakley T.H."/>
            <person name="Plachetzki D.C."/>
            <person name="Zhai Y."/>
            <person name="Adamski M."/>
            <person name="Calcino A."/>
            <person name="Cummins S.F."/>
            <person name="Goodstein D.M."/>
            <person name="Harris C."/>
            <person name="Jackson D.J."/>
            <person name="Leys S.P."/>
            <person name="Shu S."/>
            <person name="Woodcroft B.J."/>
            <person name="Vervoort M."/>
            <person name="Kosik K.S."/>
            <person name="Manning G."/>
            <person name="Degnan B.M."/>
            <person name="Rokhsar D.S."/>
        </authorList>
    </citation>
    <scope>NUCLEOTIDE SEQUENCE [LARGE SCALE GENOMIC DNA]</scope>
</reference>
<evidence type="ECO:0000256" key="5">
    <source>
        <dbReference type="PROSITE-ProRule" id="PRU00288"/>
    </source>
</evidence>
<dbReference type="SMART" id="SM00454">
    <property type="entry name" value="SAM"/>
    <property type="match status" value="1"/>
</dbReference>
<feature type="domain" description="PH" evidence="7">
    <location>
        <begin position="1468"/>
        <end position="1566"/>
    </location>
</feature>
<dbReference type="SUPFAM" id="SSF57863">
    <property type="entry name" value="ArfGap/RecO-like zinc finger"/>
    <property type="match status" value="1"/>
</dbReference>
<dbReference type="InParanoid" id="A0A1X7U8A2"/>
<feature type="domain" description="PH" evidence="7">
    <location>
        <begin position="1153"/>
        <end position="1250"/>
    </location>
</feature>
<keyword evidence="2" id="KW-0479">Metal-binding</keyword>
<feature type="compositionally biased region" description="Pro residues" evidence="6">
    <location>
        <begin position="440"/>
        <end position="473"/>
    </location>
</feature>
<dbReference type="SMART" id="SM00233">
    <property type="entry name" value="PH"/>
    <property type="match status" value="5"/>
</dbReference>
<dbReference type="Gene3D" id="1.10.220.150">
    <property type="entry name" value="Arf GTPase activating protein"/>
    <property type="match status" value="1"/>
</dbReference>
<dbReference type="GO" id="GO:0005096">
    <property type="term" value="F:GTPase activator activity"/>
    <property type="evidence" value="ECO:0007669"/>
    <property type="project" value="UniProtKB-KW"/>
</dbReference>
<evidence type="ECO:0000256" key="1">
    <source>
        <dbReference type="ARBA" id="ARBA00022468"/>
    </source>
</evidence>
<dbReference type="InterPro" id="IPR000159">
    <property type="entry name" value="RA_dom"/>
</dbReference>
<keyword evidence="3 5" id="KW-0863">Zinc-finger</keyword>
<feature type="region of interest" description="Disordered" evidence="6">
    <location>
        <begin position="206"/>
        <end position="525"/>
    </location>
</feature>
<dbReference type="OrthoDB" id="29546at2759"/>
<dbReference type="InterPro" id="IPR037278">
    <property type="entry name" value="ARFGAP/RecO"/>
</dbReference>
<dbReference type="SUPFAM" id="SSF47769">
    <property type="entry name" value="SAM/Pointed domain"/>
    <property type="match status" value="1"/>
</dbReference>
<reference evidence="12" key="2">
    <citation type="submission" date="2017-05" db="UniProtKB">
        <authorList>
            <consortium name="EnsemblMetazoa"/>
        </authorList>
    </citation>
    <scope>IDENTIFICATION</scope>
</reference>
<feature type="compositionally biased region" description="Polar residues" evidence="6">
    <location>
        <begin position="856"/>
        <end position="867"/>
    </location>
</feature>
<feature type="compositionally biased region" description="Pro residues" evidence="6">
    <location>
        <begin position="635"/>
        <end position="644"/>
    </location>
</feature>
<dbReference type="SUPFAM" id="SSF48350">
    <property type="entry name" value="GTPase activation domain, GAP"/>
    <property type="match status" value="1"/>
</dbReference>
<feature type="compositionally biased region" description="Pro residues" evidence="6">
    <location>
        <begin position="755"/>
        <end position="770"/>
    </location>
</feature>
<feature type="domain" description="PH" evidence="7">
    <location>
        <begin position="1574"/>
        <end position="1672"/>
    </location>
</feature>
<proteinExistence type="predicted"/>
<dbReference type="CDD" id="cd17113">
    <property type="entry name" value="RA_ARAPs"/>
    <property type="match status" value="1"/>
</dbReference>
<dbReference type="InterPro" id="IPR001164">
    <property type="entry name" value="ArfGAP_dom"/>
</dbReference>
<evidence type="ECO:0000313" key="12">
    <source>
        <dbReference type="EnsemblMetazoa" id="Aqu2.1.23893_001"/>
    </source>
</evidence>
<dbReference type="EnsemblMetazoa" id="Aqu2.1.23893_001">
    <property type="protein sequence ID" value="Aqu2.1.23893_001"/>
    <property type="gene ID" value="Aqu2.1.23893"/>
</dbReference>
<dbReference type="InterPro" id="IPR008936">
    <property type="entry name" value="Rho_GTPase_activation_prot"/>
</dbReference>
<dbReference type="PRINTS" id="PR01217">
    <property type="entry name" value="PRICHEXTENSN"/>
</dbReference>
<dbReference type="CDD" id="cd00821">
    <property type="entry name" value="PH"/>
    <property type="match status" value="1"/>
</dbReference>
<feature type="compositionally biased region" description="Basic and acidic residues" evidence="6">
    <location>
        <begin position="780"/>
        <end position="790"/>
    </location>
</feature>
<dbReference type="InterPro" id="IPR013761">
    <property type="entry name" value="SAM/pointed_sf"/>
</dbReference>
<protein>
    <recommendedName>
        <fullName evidence="14">Arf-GAP with Rho-GAP domain, ANK repeat and PH domain-containing protein 1</fullName>
    </recommendedName>
</protein>
<sequence>MSGDSSSWFESWLRDLSLDEYSPLLSQHNLNTPSALNGVTREHLKAIGITKLGHLNRLLKAIQLLKDAQSVTAPSPAAATNTDDASTGPPPNPSDNGAAPFSQPVSVQRPPSMSSNGSLPTAGPQSLVVPPVPMRRSVKRNTSSGGLVPLTTPSDQTTPTNPSLSPKPMKRTRSLIKPVEGTGQTGINKGATLPVQRSTQVGVVKEELGGANSEPKPDLPEVLSIEESPPLPPPPLSNSRSGSLAPAPRGANRYVNIGPRGTQTLPNRVSVSSKGDLTPPPPPRRSSSIKDQTRNSISSIPPQEPIKEETTDHVTNVPTDVPQLPPKAVPLSQYPPSLQPQVESWDDLLKGDISNKTTPTTTDPSIDILASLPPLLEVDMSLPPPPPLSELPPDPPISAPPTTSPPPLPSNDNDTNTSPPPPLPSDDHHNGIITDTSSLSPPPPLPSDAPPTSPPLSPDPLPPVPAQAPPPIPRRVVHSLPPPPPPPITDDDYPQEEVVTVTSPISDSSITLGSDTPDSVATPTQRLRIVQSPFIKDDDEINIALSPQSGCTSSSPTPQSEDDEYLDMELDDPLAPPPLSSPTSELYEPIETPSEVVTNEVGIVNDKVDVANNEPISHNIKPVPPLPPRTAQAPPTLPPPPLPPSSSADEYEPLDEPQEPILPGPDTYEPMELTETTPPTAGDTYEPFDQPPPTLHQTPPTIDQAPPTLPPRISKVPDLPPPPLPPPVAPPPSPPLQSDNTYESIDTKRTVETPPTLPPRPVSEAPPPIVPIADSTYEAIDSKPYDRDIDVGGATPPSLPPPRSAVTPPTAVVTPPIAVVTPPPGGEYEAIDFKPLDQGDQGPKKGPAPPPLPVRSANTQLSSPSRLSTVHEVAAGNEGGVAPVGVASGTLTYEVIDTDTPRRLPPPPAPPPSSTYETVISDTPSTPPFSTTAPPLKTMSSPSRSSGLFTQSYPEGGGGADTTDGLSPLRRFTDNKKPARGKGQFMSVKDLAKDLEKKEMEKQIKSALSESDVINIRADETISPAASRALSILGVPPTKEGYLFKKGGKRNDKPYQRRWVVFDGEDLKYFKAKGEKESDARNNVKLSEMIDIKRVSDPDHNSRFDLVVINRVFQFYADNDDEAQLWVSVLHAAISKYNPQDEQSCKVGGNMNEPDKEGFIMKQGHGRFAGFRQRYVALKGAKFAYYDSKEDFVQGKPIHVLDMRLAMVKPEAGGKSRFTITMPNQRSYIFQASNEANRMEWIEKLSNAILTGLNLAPEQKEGKKGVRAADILERIQKNPSNKKCADCGDEDPSWGVVNRGIMVCIECSGVHRAMGVHISKVRSVELDTEIWTDTLINLMVTIGNYSANLFWERHFKGERIPTDCPREIRESFIRSKYESKSWVPDNALADQEELNMALCSAVIDDDLMLTTELLVKGANPCCNVKDSSDPELNTPLAIARSNSQPLQVELLEQNGALVDINNDSSIQTISKRGYLHKTGSERLGWKRRYCTIDNFRGLEYFKTDTDPEILGNIGVNDILGVCQCEDEVNGRGHCFEVITAARAYLFSADTDTDMSDWISVVRQVIPNDAGDKLGYDKIGFLKKKSLKNVTWQRRWFALKDRKLSYFKKGQGEVTSIDLRTVTELKGHSSDPSANLDQQCTVHIVTHERSYTLRADNPNEADQWLQALKQTQMSVQLSEHPVISSGNIPIIVHKCLQFVEISGLKTEGLYRKSGEHSKIRKLLLAFNQDPRGVVIDEDSYSVHDVTGTLKQFFRTLPDPLMTHKLYQPFLHASSMTSGHENQMYQLQSLIDQLPDVNRETLKRLIGHLLKVIQHESDNKMSQSNIISLFGPTLMTVDGDAVSFEDSGAQYACINHMLNYYKWLFNVNEDEDKKEEAMQSALLKIQAAQQQHKESTMLMSSSTSFLISIYVTNKEGGACSMKINAQTTAAEVVEFVTTTKCLPKRNYALFLVLGDAESERPLHSLELVLAVQKPDSYLCIKPNTFADKLLPFDGIYKGQTVSIHVQEKKKWRKCPCRVRDNMFLIYKDAKAHNELARLALSDLDVFVGIEQKRIDVRNPLPTRYPFCLLVRFEEQNKFLCADSADDRLLLLAAIIFAKFPDGIQTPLMPVKTTPTHFDSRNRGISILNPTQSSPHTSPTHGMNLSVSYNPQPVIPRGVVSPSKVGTLDHSVISELKKRNSLSPDHLLS</sequence>
<gene>
    <name evidence="12" type="primary">105313808</name>
</gene>
<dbReference type="Gene3D" id="2.30.29.30">
    <property type="entry name" value="Pleckstrin-homology domain (PH domain)/Phosphotyrosine-binding domain (PTB)"/>
    <property type="match status" value="5"/>
</dbReference>
<dbReference type="Gene3D" id="1.10.150.50">
    <property type="entry name" value="Transcription Factor, Ets-1"/>
    <property type="match status" value="1"/>
</dbReference>
<feature type="compositionally biased region" description="Pro residues" evidence="6">
    <location>
        <begin position="903"/>
        <end position="913"/>
    </location>
</feature>
<feature type="compositionally biased region" description="Low complexity" evidence="6">
    <location>
        <begin position="804"/>
        <end position="820"/>
    </location>
</feature>
<feature type="compositionally biased region" description="Low complexity" evidence="6">
    <location>
        <begin position="921"/>
        <end position="935"/>
    </location>
</feature>
<dbReference type="PROSITE" id="PS50238">
    <property type="entry name" value="RHOGAP"/>
    <property type="match status" value="1"/>
</dbReference>
<evidence type="ECO:0000259" key="10">
    <source>
        <dbReference type="PROSITE" id="PS50200"/>
    </source>
</evidence>
<dbReference type="Pfam" id="PF00620">
    <property type="entry name" value="RhoGAP"/>
    <property type="match status" value="1"/>
</dbReference>
<feature type="compositionally biased region" description="Polar residues" evidence="6">
    <location>
        <begin position="103"/>
        <end position="119"/>
    </location>
</feature>
<dbReference type="GO" id="GO:0008270">
    <property type="term" value="F:zinc ion binding"/>
    <property type="evidence" value="ECO:0007669"/>
    <property type="project" value="UniProtKB-KW"/>
</dbReference>
<feature type="compositionally biased region" description="Acidic residues" evidence="6">
    <location>
        <begin position="560"/>
        <end position="572"/>
    </location>
</feature>
<feature type="compositionally biased region" description="Acidic residues" evidence="6">
    <location>
        <begin position="649"/>
        <end position="658"/>
    </location>
</feature>
<dbReference type="PROSITE" id="PS50003">
    <property type="entry name" value="PH_DOMAIN"/>
    <property type="match status" value="4"/>
</dbReference>
<dbReference type="GO" id="GO:0005737">
    <property type="term" value="C:cytoplasm"/>
    <property type="evidence" value="ECO:0007669"/>
    <property type="project" value="TreeGrafter"/>
</dbReference>
<keyword evidence="13" id="KW-1185">Reference proteome</keyword>
<dbReference type="EnsemblMetazoa" id="XM_020000116.1">
    <property type="protein sequence ID" value="XP_019855675.1"/>
    <property type="gene ID" value="LOC105313808"/>
</dbReference>
<evidence type="ECO:0000256" key="6">
    <source>
        <dbReference type="SAM" id="MobiDB-lite"/>
    </source>
</evidence>
<dbReference type="Pfam" id="PF07647">
    <property type="entry name" value="SAM_2"/>
    <property type="match status" value="1"/>
</dbReference>
<feature type="compositionally biased region" description="Pro residues" evidence="6">
    <location>
        <begin position="718"/>
        <end position="735"/>
    </location>
</feature>
<feature type="compositionally biased region" description="Polar residues" evidence="6">
    <location>
        <begin position="73"/>
        <end position="85"/>
    </location>
</feature>
<feature type="compositionally biased region" description="Low complexity" evidence="6">
    <location>
        <begin position="330"/>
        <end position="341"/>
    </location>
</feature>
<dbReference type="Gene3D" id="3.10.20.90">
    <property type="entry name" value="Phosphatidylinositol 3-kinase Catalytic Subunit, Chain A, domain 1"/>
    <property type="match status" value="1"/>
</dbReference>
<feature type="region of interest" description="Disordered" evidence="6">
    <location>
        <begin position="614"/>
        <end position="867"/>
    </location>
</feature>
<dbReference type="InterPro" id="IPR011993">
    <property type="entry name" value="PH-like_dom_sf"/>
</dbReference>
<dbReference type="PANTHER" id="PTHR45899">
    <property type="entry name" value="RHO GTPASE ACTIVATING PROTEIN AT 15B, ISOFORM C"/>
    <property type="match status" value="1"/>
</dbReference>
<evidence type="ECO:0008006" key="14">
    <source>
        <dbReference type="Google" id="ProtNLM"/>
    </source>
</evidence>
<keyword evidence="4" id="KW-0862">Zinc</keyword>
<feature type="domain" description="Rho-GAP" evidence="11">
    <location>
        <begin position="1674"/>
        <end position="1863"/>
    </location>
</feature>
<accession>A0A1X7U8A2</accession>
<dbReference type="CDD" id="cd13253">
    <property type="entry name" value="PH1_ARAP"/>
    <property type="match status" value="1"/>
</dbReference>
<dbReference type="Pfam" id="PF01412">
    <property type="entry name" value="ArfGap"/>
    <property type="match status" value="1"/>
</dbReference>
<feature type="domain" description="SAM" evidence="8">
    <location>
        <begin position="12"/>
        <end position="68"/>
    </location>
</feature>
<dbReference type="Pfam" id="PF00169">
    <property type="entry name" value="PH"/>
    <property type="match status" value="4"/>
</dbReference>
<feature type="region of interest" description="Disordered" evidence="6">
    <location>
        <begin position="538"/>
        <end position="598"/>
    </location>
</feature>
<dbReference type="PROSITE" id="PS50105">
    <property type="entry name" value="SAM_DOMAIN"/>
    <property type="match status" value="1"/>
</dbReference>
<dbReference type="InterPro" id="IPR038508">
    <property type="entry name" value="ArfGAP_dom_sf"/>
</dbReference>
<dbReference type="CDD" id="cd08204">
    <property type="entry name" value="ArfGap"/>
    <property type="match status" value="1"/>
</dbReference>
<feature type="region of interest" description="Disordered" evidence="6">
    <location>
        <begin position="73"/>
        <end position="172"/>
    </location>
</feature>
<feature type="compositionally biased region" description="Polar residues" evidence="6">
    <location>
        <begin position="545"/>
        <end position="559"/>
    </location>
</feature>
<feature type="domain" description="PH" evidence="7">
    <location>
        <begin position="1036"/>
        <end position="1135"/>
    </location>
</feature>
<dbReference type="InterPro" id="IPR000198">
    <property type="entry name" value="RhoGAP_dom"/>
</dbReference>
<evidence type="ECO:0000313" key="13">
    <source>
        <dbReference type="Proteomes" id="UP000007879"/>
    </source>
</evidence>
<feature type="domain" description="Arf-GAP" evidence="9">
    <location>
        <begin position="1269"/>
        <end position="1394"/>
    </location>
</feature>
<evidence type="ECO:0000259" key="11">
    <source>
        <dbReference type="PROSITE" id="PS50238"/>
    </source>
</evidence>
<feature type="compositionally biased region" description="Polar residues" evidence="6">
    <location>
        <begin position="938"/>
        <end position="953"/>
    </location>
</feature>
<dbReference type="Gene3D" id="1.10.555.10">
    <property type="entry name" value="Rho GTPase activation protein"/>
    <property type="match status" value="1"/>
</dbReference>
<dbReference type="SMART" id="SM00105">
    <property type="entry name" value="ArfGap"/>
    <property type="match status" value="1"/>
</dbReference>
<feature type="compositionally biased region" description="Polar residues" evidence="6">
    <location>
        <begin position="500"/>
        <end position="525"/>
    </location>
</feature>
<feature type="region of interest" description="Disordered" evidence="6">
    <location>
        <begin position="896"/>
        <end position="981"/>
    </location>
</feature>
<evidence type="ECO:0000256" key="4">
    <source>
        <dbReference type="ARBA" id="ARBA00022833"/>
    </source>
</evidence>
<dbReference type="InterPro" id="IPR001660">
    <property type="entry name" value="SAM"/>
</dbReference>
<organism evidence="12">
    <name type="scientific">Amphimedon queenslandica</name>
    <name type="common">Sponge</name>
    <dbReference type="NCBI Taxonomy" id="400682"/>
    <lineage>
        <taxon>Eukaryota</taxon>
        <taxon>Metazoa</taxon>
        <taxon>Porifera</taxon>
        <taxon>Demospongiae</taxon>
        <taxon>Heteroscleromorpha</taxon>
        <taxon>Haplosclerida</taxon>
        <taxon>Niphatidae</taxon>
        <taxon>Amphimedon</taxon>
    </lineage>
</organism>
<dbReference type="InterPro" id="IPR001849">
    <property type="entry name" value="PH_domain"/>
</dbReference>
<dbReference type="GO" id="GO:0005547">
    <property type="term" value="F:phosphatidylinositol-3,4,5-trisphosphate binding"/>
    <property type="evidence" value="ECO:0007669"/>
    <property type="project" value="TreeGrafter"/>
</dbReference>
<feature type="compositionally biased region" description="Low complexity" evidence="6">
    <location>
        <begin position="667"/>
        <end position="680"/>
    </location>
</feature>
<keyword evidence="1" id="KW-0343">GTPase activation</keyword>
<dbReference type="SUPFAM" id="SSF50729">
    <property type="entry name" value="PH domain-like"/>
    <property type="match status" value="5"/>
</dbReference>
<feature type="compositionally biased region" description="Pro residues" evidence="6">
    <location>
        <begin position="382"/>
        <end position="409"/>
    </location>
</feature>
<evidence type="ECO:0000256" key="2">
    <source>
        <dbReference type="ARBA" id="ARBA00022723"/>
    </source>
</evidence>
<evidence type="ECO:0000259" key="8">
    <source>
        <dbReference type="PROSITE" id="PS50105"/>
    </source>
</evidence>
<dbReference type="STRING" id="400682.A0A1X7U8A2"/>
<feature type="domain" description="Ras-associating" evidence="10">
    <location>
        <begin position="1901"/>
        <end position="1983"/>
    </location>
</feature>